<feature type="transmembrane region" description="Helical" evidence="5">
    <location>
        <begin position="197"/>
        <end position="219"/>
    </location>
</feature>
<feature type="transmembrane region" description="Helical" evidence="5">
    <location>
        <begin position="165"/>
        <end position="185"/>
    </location>
</feature>
<evidence type="ECO:0000256" key="1">
    <source>
        <dbReference type="ARBA" id="ARBA00004141"/>
    </source>
</evidence>
<dbReference type="SMART" id="SM00679">
    <property type="entry name" value="CTNS"/>
    <property type="match status" value="2"/>
</dbReference>
<evidence type="ECO:0000259" key="6">
    <source>
        <dbReference type="Pfam" id="PF22607"/>
    </source>
</evidence>
<protein>
    <recommendedName>
        <fullName evidence="6">2,6-dihydroxypyridine 3-monooxygenase substrate binding domain-containing protein</fullName>
    </recommendedName>
</protein>
<keyword evidence="3 5" id="KW-1133">Transmembrane helix</keyword>
<dbReference type="Pfam" id="PF04193">
    <property type="entry name" value="PQ-loop"/>
    <property type="match status" value="2"/>
</dbReference>
<dbReference type="Gene3D" id="3.50.50.60">
    <property type="entry name" value="FAD/NAD(P)-binding domain"/>
    <property type="match status" value="1"/>
</dbReference>
<evidence type="ECO:0000313" key="8">
    <source>
        <dbReference type="Proteomes" id="UP000572817"/>
    </source>
</evidence>
<dbReference type="Pfam" id="PF22607">
    <property type="entry name" value="FAD_binding-like"/>
    <property type="match status" value="1"/>
</dbReference>
<evidence type="ECO:0000256" key="4">
    <source>
        <dbReference type="ARBA" id="ARBA00023136"/>
    </source>
</evidence>
<accession>A0A8H4N1B9</accession>
<dbReference type="GO" id="GO:0016020">
    <property type="term" value="C:membrane"/>
    <property type="evidence" value="ECO:0007669"/>
    <property type="project" value="UniProtKB-SubCell"/>
</dbReference>
<feature type="transmembrane region" description="Helical" evidence="5">
    <location>
        <begin position="231"/>
        <end position="253"/>
    </location>
</feature>
<keyword evidence="8" id="KW-1185">Reference proteome</keyword>
<organism evidence="7 8">
    <name type="scientific">Botryosphaeria dothidea</name>
    <dbReference type="NCBI Taxonomy" id="55169"/>
    <lineage>
        <taxon>Eukaryota</taxon>
        <taxon>Fungi</taxon>
        <taxon>Dikarya</taxon>
        <taxon>Ascomycota</taxon>
        <taxon>Pezizomycotina</taxon>
        <taxon>Dothideomycetes</taxon>
        <taxon>Dothideomycetes incertae sedis</taxon>
        <taxon>Botryosphaeriales</taxon>
        <taxon>Botryosphaeriaceae</taxon>
        <taxon>Botryosphaeria</taxon>
    </lineage>
</organism>
<comment type="subcellular location">
    <subcellularLocation>
        <location evidence="1">Membrane</location>
        <topology evidence="1">Multi-pass membrane protein</topology>
    </subcellularLocation>
</comment>
<evidence type="ECO:0000256" key="2">
    <source>
        <dbReference type="ARBA" id="ARBA00022692"/>
    </source>
</evidence>
<keyword evidence="4 5" id="KW-0472">Membrane</keyword>
<dbReference type="PANTHER" id="PTHR47469">
    <property type="entry name" value="MONOOXYGENASE-LIKE"/>
    <property type="match status" value="1"/>
</dbReference>
<name>A0A8H4N1B9_9PEZI</name>
<reference evidence="7" key="1">
    <citation type="submission" date="2020-04" db="EMBL/GenBank/DDBJ databases">
        <title>Genome Assembly and Annotation of Botryosphaeria dothidea sdau 11-99, a Latent Pathogen of Apple Fruit Ring Rot in China.</title>
        <authorList>
            <person name="Yu C."/>
            <person name="Diao Y."/>
            <person name="Lu Q."/>
            <person name="Zhao J."/>
            <person name="Cui S."/>
            <person name="Peng C."/>
            <person name="He B."/>
            <person name="Liu H."/>
        </authorList>
    </citation>
    <scope>NUCLEOTIDE SEQUENCE [LARGE SCALE GENOMIC DNA]</scope>
    <source>
        <strain evidence="7">Sdau11-99</strain>
    </source>
</reference>
<dbReference type="AlphaFoldDB" id="A0A8H4N1B9"/>
<dbReference type="OrthoDB" id="16820at2759"/>
<dbReference type="PRINTS" id="PR00420">
    <property type="entry name" value="RNGMNOXGNASE"/>
</dbReference>
<evidence type="ECO:0000256" key="5">
    <source>
        <dbReference type="SAM" id="Phobius"/>
    </source>
</evidence>
<dbReference type="InterPro" id="IPR053212">
    <property type="entry name" value="DHP_3-monooxygenase"/>
</dbReference>
<dbReference type="SUPFAM" id="SSF51905">
    <property type="entry name" value="FAD/NAD(P)-binding domain"/>
    <property type="match status" value="1"/>
</dbReference>
<feature type="transmembrane region" description="Helical" evidence="5">
    <location>
        <begin position="16"/>
        <end position="36"/>
    </location>
</feature>
<feature type="transmembrane region" description="Helical" evidence="5">
    <location>
        <begin position="91"/>
        <end position="113"/>
    </location>
</feature>
<evidence type="ECO:0000313" key="7">
    <source>
        <dbReference type="EMBL" id="KAF4305290.1"/>
    </source>
</evidence>
<dbReference type="Gene3D" id="1.20.1280.290">
    <property type="match status" value="2"/>
</dbReference>
<dbReference type="Proteomes" id="UP000572817">
    <property type="component" value="Unassembled WGS sequence"/>
</dbReference>
<dbReference type="InterPro" id="IPR054707">
    <property type="entry name" value="DhpH_subs-bd"/>
</dbReference>
<dbReference type="SUPFAM" id="SSF54373">
    <property type="entry name" value="FAD-linked reductases, C-terminal domain"/>
    <property type="match status" value="1"/>
</dbReference>
<comment type="caution">
    <text evidence="7">The sequence shown here is derived from an EMBL/GenBank/DDBJ whole genome shotgun (WGS) entry which is preliminary data.</text>
</comment>
<feature type="transmembrane region" description="Helical" evidence="5">
    <location>
        <begin position="48"/>
        <end position="71"/>
    </location>
</feature>
<dbReference type="Gene3D" id="3.30.9.60">
    <property type="match status" value="1"/>
</dbReference>
<dbReference type="InterPro" id="IPR006603">
    <property type="entry name" value="PQ-loop_rpt"/>
</dbReference>
<feature type="domain" description="2,6-dihydroxypyridine 3-monooxygenase substrate binding" evidence="6">
    <location>
        <begin position="489"/>
        <end position="615"/>
    </location>
</feature>
<sequence length="700" mass="76916">MDALTERCEKLAHPDIGNFAVSIFILVGILVSYLPQHAKIILRRTSEGLSPWFVLLGTTSGTCAIANILVLPRSREDIGCCDEIDGFACGAALLGIAQVGLIVGSMLLFLVFFPREDATVPEEGGEHHDRYTFKQALLVVALSIVHFFVVFLVSVVLLARFPHKLQLWANILGLTATCLASIQYIPQIHTTWRLQHVYSLSIPMMLIQTPGSFVFATSLAVRLGASGWSAWGVYIVTGCLQGVLLGMGIYFWLRDRKEQKAQAAGSQDHANGASENHINECATAKWESMNPRLAQFRMPRPLNVVVAGGSLGGLFNGIALSRRGHCVTVLERNLTPLMHDQGAGIVAGSDTQEFFDHYDRTRTPLAVTSHARQYLNRSGEVIDHEQRAQKMTSWDLVYHLLRANFDGVKSSYANPPPKEQSDGTVQYRYGRTVTSVEDLGPKQGVCITTKDTTNQDAPPETTEADLLIAADGASSTIRALLLFSVQRAYAGYVAWRGTCPESELSTSTLVEKFTFYHKSGTQILAYLIPGRGGTLVPGERLMNWVWYVNYEEDSDELRDVLTDVDGKMHRITLPPGGVRDEVWERIKVKARSELPPPFAEAVEKTGTPFVQAITDVIAERASFWDGRLLLTGDALAGFRPHTAASTSQAAYDAELVAALVDGKIGLDEWQRKAMAFAKEVQRTGVKLGDRSQFGVHPLNG</sequence>
<evidence type="ECO:0000256" key="3">
    <source>
        <dbReference type="ARBA" id="ARBA00022989"/>
    </source>
</evidence>
<feature type="transmembrane region" description="Helical" evidence="5">
    <location>
        <begin position="136"/>
        <end position="159"/>
    </location>
</feature>
<gene>
    <name evidence="7" type="ORF">GTA08_BOTSDO06579</name>
</gene>
<dbReference type="EMBL" id="WWBZ02000040">
    <property type="protein sequence ID" value="KAF4305290.1"/>
    <property type="molecule type" value="Genomic_DNA"/>
</dbReference>
<proteinExistence type="predicted"/>
<keyword evidence="2 5" id="KW-0812">Transmembrane</keyword>
<dbReference type="PANTHER" id="PTHR47469:SF2">
    <property type="entry name" value="OS06G0597600 PROTEIN"/>
    <property type="match status" value="1"/>
</dbReference>
<dbReference type="InterPro" id="IPR036188">
    <property type="entry name" value="FAD/NAD-bd_sf"/>
</dbReference>